<evidence type="ECO:0000256" key="2">
    <source>
        <dbReference type="SAM" id="SignalP"/>
    </source>
</evidence>
<accession>A0A521E4C6</accession>
<keyword evidence="4" id="KW-1185">Reference proteome</keyword>
<feature type="compositionally biased region" description="Pro residues" evidence="1">
    <location>
        <begin position="57"/>
        <end position="67"/>
    </location>
</feature>
<feature type="signal peptide" evidence="2">
    <location>
        <begin position="1"/>
        <end position="27"/>
    </location>
</feature>
<evidence type="ECO:0000313" key="3">
    <source>
        <dbReference type="EMBL" id="SMO78786.1"/>
    </source>
</evidence>
<dbReference type="AlphaFoldDB" id="A0A521E4C6"/>
<feature type="compositionally biased region" description="Low complexity" evidence="1">
    <location>
        <begin position="37"/>
        <end position="53"/>
    </location>
</feature>
<protein>
    <recommendedName>
        <fullName evidence="5">DUF5642 domain-containing protein</fullName>
    </recommendedName>
</protein>
<feature type="region of interest" description="Disordered" evidence="1">
    <location>
        <begin position="32"/>
        <end position="75"/>
    </location>
</feature>
<gene>
    <name evidence="3" type="ORF">SAMN06273567_104222</name>
</gene>
<reference evidence="3 4" key="1">
    <citation type="submission" date="2017-05" db="EMBL/GenBank/DDBJ databases">
        <authorList>
            <person name="Varghese N."/>
            <person name="Submissions S."/>
        </authorList>
    </citation>
    <scope>NUCLEOTIDE SEQUENCE [LARGE SCALE GENOMIC DNA]</scope>
    <source>
        <strain evidence="3 4">DSM 46834</strain>
    </source>
</reference>
<dbReference type="RefSeq" id="WP_142458822.1">
    <property type="nucleotide sequence ID" value="NZ_FXTJ01000004.1"/>
</dbReference>
<organism evidence="3 4">
    <name type="scientific">Geodermatophilus aquaeductus</name>
    <dbReference type="NCBI Taxonomy" id="1564161"/>
    <lineage>
        <taxon>Bacteria</taxon>
        <taxon>Bacillati</taxon>
        <taxon>Actinomycetota</taxon>
        <taxon>Actinomycetes</taxon>
        <taxon>Geodermatophilales</taxon>
        <taxon>Geodermatophilaceae</taxon>
        <taxon>Geodermatophilus</taxon>
    </lineage>
</organism>
<sequence length="294" mass="29101">MALRRTRDRVRQGACAALLASGAVLLAACGGSDGGADDQAAGPGAVSPAAATEEAPEPTPAPTPTEDPAPDDGAAADLAGRLLPAEAFGPDAEVVRLDGDHDHDGDHDGWHDGWHGGWGWGWGGWHHDGDGDGDGDHDAWLDDVAVTPSSCADFVESLPMPAEDAADPAVAAQAAHTDAVHTYQVIAEAPELEGLALPVEELVAACSSVTVDGPGGWDATVALTQVQVPAVGADSGAVQVTVSGGGMEMTALVGIAVEGPRAVVLSQTAGPGDAAPDAAAFAGLLEQAGAAAFA</sequence>
<proteinExistence type="predicted"/>
<feature type="chain" id="PRO_5039364117" description="DUF5642 domain-containing protein" evidence="2">
    <location>
        <begin position="28"/>
        <end position="294"/>
    </location>
</feature>
<evidence type="ECO:0000256" key="1">
    <source>
        <dbReference type="SAM" id="MobiDB-lite"/>
    </source>
</evidence>
<name>A0A521E4C6_9ACTN</name>
<dbReference type="EMBL" id="FXTJ01000004">
    <property type="protein sequence ID" value="SMO78786.1"/>
    <property type="molecule type" value="Genomic_DNA"/>
</dbReference>
<dbReference type="PROSITE" id="PS51257">
    <property type="entry name" value="PROKAR_LIPOPROTEIN"/>
    <property type="match status" value="1"/>
</dbReference>
<keyword evidence="2" id="KW-0732">Signal</keyword>
<dbReference type="Proteomes" id="UP000317484">
    <property type="component" value="Unassembled WGS sequence"/>
</dbReference>
<evidence type="ECO:0008006" key="5">
    <source>
        <dbReference type="Google" id="ProtNLM"/>
    </source>
</evidence>
<evidence type="ECO:0000313" key="4">
    <source>
        <dbReference type="Proteomes" id="UP000317484"/>
    </source>
</evidence>